<accession>A0ABN0VCT2</accession>
<name>A0ABN0VCT2_9ACTN</name>
<dbReference type="RefSeq" id="WP_344157710.1">
    <property type="nucleotide sequence ID" value="NZ_BAAABV010000015.1"/>
</dbReference>
<sequence length="490" mass="54456">MSAALVEFVQADAREHSRARYLVQRGRVLLRPELATHEDVLRLAADTGEHRAAFDLVYASTRADGRAIRSAIFQAIYARAHIDGAVFRRTHEQIAEDASVFAGREVKAASVTKYMREFIAKNLLVTLEGGLSPAAHARLGGKGARVPLYALTVPVILDGHLPDRTPLHKGRDAAAREAALGRRVRKALGIPEPEETAGQKRWESSSTDSSGMSSDEPVDLLSHPNPSRREVVSSPRPRPRRDASGPGRTPRTRRGKSGNTKTTSPAYRLAEALAEYGPLARISAERRARLLRPFANAGWSPADIRRALDFHPLHGAHIHTADPKYPLSWAQYRLGLWQNPDRTALTSPSQQQRPGWIWDGTIAPTAALPEDITPGVPIQRGQHQPGAEFRAARAALAPTSGLSKLTRAQRRAHDAEERERIEHDLDRRSHGFRERITQFYADRHLELHGLDAPRQYTREGQAEAVPRQVTQLLFGRDEQTDLERLIGDLR</sequence>
<evidence type="ECO:0000313" key="2">
    <source>
        <dbReference type="EMBL" id="GAA0287074.1"/>
    </source>
</evidence>
<evidence type="ECO:0000313" key="3">
    <source>
        <dbReference type="Proteomes" id="UP001501867"/>
    </source>
</evidence>
<dbReference type="EMBL" id="BAAABV010000015">
    <property type="protein sequence ID" value="GAA0287074.1"/>
    <property type="molecule type" value="Genomic_DNA"/>
</dbReference>
<comment type="caution">
    <text evidence="2">The sequence shown here is derived from an EMBL/GenBank/DDBJ whole genome shotgun (WGS) entry which is preliminary data.</text>
</comment>
<evidence type="ECO:0000256" key="1">
    <source>
        <dbReference type="SAM" id="MobiDB-lite"/>
    </source>
</evidence>
<reference evidence="2 3" key="1">
    <citation type="journal article" date="2019" name="Int. J. Syst. Evol. Microbiol.">
        <title>The Global Catalogue of Microorganisms (GCM) 10K type strain sequencing project: providing services to taxonomists for standard genome sequencing and annotation.</title>
        <authorList>
            <consortium name="The Broad Institute Genomics Platform"/>
            <consortium name="The Broad Institute Genome Sequencing Center for Infectious Disease"/>
            <person name="Wu L."/>
            <person name="Ma J."/>
        </authorList>
    </citation>
    <scope>NUCLEOTIDE SEQUENCE [LARGE SCALE GENOMIC DNA]</scope>
    <source>
        <strain evidence="2 3">JCM 4505</strain>
    </source>
</reference>
<feature type="compositionally biased region" description="Low complexity" evidence="1">
    <location>
        <begin position="204"/>
        <end position="214"/>
    </location>
</feature>
<dbReference type="Proteomes" id="UP001501867">
    <property type="component" value="Unassembled WGS sequence"/>
</dbReference>
<gene>
    <name evidence="2" type="ORF">GCM10010302_26800</name>
</gene>
<feature type="region of interest" description="Disordered" evidence="1">
    <location>
        <begin position="184"/>
        <end position="266"/>
    </location>
</feature>
<keyword evidence="3" id="KW-1185">Reference proteome</keyword>
<organism evidence="2 3">
    <name type="scientific">Streptomyces polychromogenes</name>
    <dbReference type="NCBI Taxonomy" id="67342"/>
    <lineage>
        <taxon>Bacteria</taxon>
        <taxon>Bacillati</taxon>
        <taxon>Actinomycetota</taxon>
        <taxon>Actinomycetes</taxon>
        <taxon>Kitasatosporales</taxon>
        <taxon>Streptomycetaceae</taxon>
        <taxon>Streptomyces</taxon>
    </lineage>
</organism>
<protein>
    <submittedName>
        <fullName evidence="2">Uncharacterized protein</fullName>
    </submittedName>
</protein>
<proteinExistence type="predicted"/>